<evidence type="ECO:0000313" key="1">
    <source>
        <dbReference type="EMBL" id="GAA2001705.1"/>
    </source>
</evidence>
<protein>
    <submittedName>
        <fullName evidence="1">MmcQ/YjbR family DNA-binding protein</fullName>
    </submittedName>
</protein>
<dbReference type="RefSeq" id="WP_344163126.1">
    <property type="nucleotide sequence ID" value="NZ_BAAAPC010000012.1"/>
</dbReference>
<proteinExistence type="predicted"/>
<dbReference type="Proteomes" id="UP001501585">
    <property type="component" value="Unassembled WGS sequence"/>
</dbReference>
<accession>A0ABN2T8M0</accession>
<organism evidence="1 2">
    <name type="scientific">Nocardiopsis rhodophaea</name>
    <dbReference type="NCBI Taxonomy" id="280238"/>
    <lineage>
        <taxon>Bacteria</taxon>
        <taxon>Bacillati</taxon>
        <taxon>Actinomycetota</taxon>
        <taxon>Actinomycetes</taxon>
        <taxon>Streptosporangiales</taxon>
        <taxon>Nocardiopsidaceae</taxon>
        <taxon>Nocardiopsis</taxon>
    </lineage>
</organism>
<name>A0ABN2T8M0_9ACTN</name>
<sequence>MATWEDVERIALALPETSEGTSYGNTAWQVKGRTFTWERPLAKRDLAALGDAVPTGAVLAARVPDVGVKESLVATNPDVYFTTPHFDGYPIILVQLDRVPVPELEELLVEAWLERAPKRLAEEYVRDRS</sequence>
<gene>
    <name evidence="1" type="ORF">GCM10009799_31140</name>
</gene>
<comment type="caution">
    <text evidence="1">The sequence shown here is derived from an EMBL/GenBank/DDBJ whole genome shotgun (WGS) entry which is preliminary data.</text>
</comment>
<keyword evidence="2" id="KW-1185">Reference proteome</keyword>
<evidence type="ECO:0000313" key="2">
    <source>
        <dbReference type="Proteomes" id="UP001501585"/>
    </source>
</evidence>
<dbReference type="EMBL" id="BAAAPC010000012">
    <property type="protein sequence ID" value="GAA2001705.1"/>
    <property type="molecule type" value="Genomic_DNA"/>
</dbReference>
<dbReference type="GO" id="GO:0003677">
    <property type="term" value="F:DNA binding"/>
    <property type="evidence" value="ECO:0007669"/>
    <property type="project" value="UniProtKB-KW"/>
</dbReference>
<keyword evidence="1" id="KW-0238">DNA-binding</keyword>
<dbReference type="Pfam" id="PF04237">
    <property type="entry name" value="YjbR"/>
    <property type="match status" value="1"/>
</dbReference>
<reference evidence="1 2" key="1">
    <citation type="journal article" date="2019" name="Int. J. Syst. Evol. Microbiol.">
        <title>The Global Catalogue of Microorganisms (GCM) 10K type strain sequencing project: providing services to taxonomists for standard genome sequencing and annotation.</title>
        <authorList>
            <consortium name="The Broad Institute Genomics Platform"/>
            <consortium name="The Broad Institute Genome Sequencing Center for Infectious Disease"/>
            <person name="Wu L."/>
            <person name="Ma J."/>
        </authorList>
    </citation>
    <scope>NUCLEOTIDE SEQUENCE [LARGE SCALE GENOMIC DNA]</scope>
    <source>
        <strain evidence="1 2">JCM 15313</strain>
    </source>
</reference>
<dbReference type="InterPro" id="IPR058532">
    <property type="entry name" value="YjbR/MT2646/Rv2570-like"/>
</dbReference>